<gene>
    <name evidence="1" type="ORF">MNV_1030039</name>
</gene>
<keyword evidence="2" id="KW-1185">Reference proteome</keyword>
<dbReference type="AlphaFoldDB" id="A0A284VIK3"/>
<dbReference type="Proteomes" id="UP000218615">
    <property type="component" value="Unassembled WGS sequence"/>
</dbReference>
<dbReference type="RefSeq" id="WP_096203422.1">
    <property type="nucleotide sequence ID" value="NZ_FZMP01000006.1"/>
</dbReference>
<dbReference type="GO" id="GO:0003677">
    <property type="term" value="F:DNA binding"/>
    <property type="evidence" value="ECO:0007669"/>
    <property type="project" value="InterPro"/>
</dbReference>
<dbReference type="InterPro" id="IPR015278">
    <property type="entry name" value="BglII-like"/>
</dbReference>
<protein>
    <recommendedName>
        <fullName evidence="3">Restriction endonuclease BglII</fullName>
    </recommendedName>
</protein>
<dbReference type="EMBL" id="FZMP01000006">
    <property type="protein sequence ID" value="SNQ59019.1"/>
    <property type="molecule type" value="Genomic_DNA"/>
</dbReference>
<dbReference type="GO" id="GO:0000287">
    <property type="term" value="F:magnesium ion binding"/>
    <property type="evidence" value="ECO:0007669"/>
    <property type="project" value="InterPro"/>
</dbReference>
<dbReference type="SUPFAM" id="SSF52980">
    <property type="entry name" value="Restriction endonuclease-like"/>
    <property type="match status" value="1"/>
</dbReference>
<accession>A0A284VIK3</accession>
<evidence type="ECO:0000313" key="2">
    <source>
        <dbReference type="Proteomes" id="UP000218615"/>
    </source>
</evidence>
<sequence length="167" mass="19754">MKFKDSYFFCSQRLLRNVDEVHEIFSCIDAIQWEPEFEIVYNGTKFQHQTAYNKAFDTEFSKYNWQSQPVLYQDPKLIGDYQKNDVFVEIQFGNSATIYRDYYKFHFGLTKNLLSLAVLIVPTNPKEFFPTRPASVNNMAEFDFAYRYFKLLPIPVPILLLGLLPEN</sequence>
<dbReference type="Pfam" id="PF09195">
    <property type="entry name" value="Endonuc-BglII"/>
    <property type="match status" value="1"/>
</dbReference>
<organism evidence="1 2">
    <name type="scientific">Candidatus Methanoperedens nitratireducens</name>
    <dbReference type="NCBI Taxonomy" id="1392998"/>
    <lineage>
        <taxon>Archaea</taxon>
        <taxon>Methanobacteriati</taxon>
        <taxon>Methanobacteriota</taxon>
        <taxon>Stenosarchaea group</taxon>
        <taxon>Methanomicrobia</taxon>
        <taxon>Methanosarcinales</taxon>
        <taxon>ANME-2 cluster</taxon>
        <taxon>Candidatus Methanoperedentaceae</taxon>
        <taxon>Candidatus Methanoperedens</taxon>
    </lineage>
</organism>
<dbReference type="Gene3D" id="3.40.91.20">
    <property type="match status" value="1"/>
</dbReference>
<reference evidence="2" key="1">
    <citation type="submission" date="2017-06" db="EMBL/GenBank/DDBJ databases">
        <authorList>
            <person name="Cremers G."/>
        </authorList>
    </citation>
    <scope>NUCLEOTIDE SEQUENCE [LARGE SCALE GENOMIC DNA]</scope>
</reference>
<dbReference type="InterPro" id="IPR011338">
    <property type="entry name" value="BamHI/BglII/BstY"/>
</dbReference>
<evidence type="ECO:0008006" key="3">
    <source>
        <dbReference type="Google" id="ProtNLM"/>
    </source>
</evidence>
<dbReference type="GO" id="GO:0009307">
    <property type="term" value="P:DNA restriction-modification system"/>
    <property type="evidence" value="ECO:0007669"/>
    <property type="project" value="InterPro"/>
</dbReference>
<dbReference type="InterPro" id="IPR011335">
    <property type="entry name" value="Restrct_endonuc-II-like"/>
</dbReference>
<dbReference type="OrthoDB" id="146148at2157"/>
<dbReference type="GO" id="GO:0009036">
    <property type="term" value="F:type II site-specific deoxyribonuclease activity"/>
    <property type="evidence" value="ECO:0007669"/>
    <property type="project" value="InterPro"/>
</dbReference>
<proteinExistence type="predicted"/>
<evidence type="ECO:0000313" key="1">
    <source>
        <dbReference type="EMBL" id="SNQ59019.1"/>
    </source>
</evidence>
<name>A0A284VIK3_9EURY</name>